<comment type="caution">
    <text evidence="2">The sequence shown here is derived from an EMBL/GenBank/DDBJ whole genome shotgun (WGS) entry which is preliminary data.</text>
</comment>
<name>A0A1Y2JAH9_BRAJP</name>
<sequence length="656" mass="73428">MDEIDDEFDVKLGKIGNRQTKKAASYLRRVRQEAQKAGASSQRASSFTGGRIGRGHAQGATLAGRGRATGQRRVVVKARIVRIKSGETGAVRAHLRYVQRDGVTREGTPGELYDAEADRADAKAFTERSASDRHQFRFIVAPEDSAELADLKPFVRDLMRQMEQDFGTRLDWVAADHFNTGHPHTHLVLRGRDDQGDDLVIARDYISHGLRARAADLITRELGPETEIEAARKLQQEVTAERLTRLDRAIVRDARDGHLDVGARPQKDSAWHAARTGRLRTLERMGLAEEEIPGRWRIDAELEAKLRRMGERGDIIKTMHRELGEAGLARAAGNYAIFDPARDGQRVIGRIVGEGFSDELSERRYVVIDGADGRTHYAEIGALAGHDDAPVRNTIVELRPRSAEPREIDRTIARIADANRGIYSDQLHREFDRKASGEFIAAHVRRLETMRQDGLVSRSVEGGWSVGADHLDRALRYEALHRSRNPVQIVVLSWQRLEDLPQVVGATWLDRKLVSKDRDAFASMGFGAEVEIALRTRRQWLIDQGFAREEEGQVRYARNMLRTLEVRELARTAADISARTGLEFRDVKPGDSVSGTYRRMLTLNSGRFALIERSHDFALVPWRPVLERARGQLVTGSVGGGGISWSIGQKRGLGIS</sequence>
<dbReference type="RefSeq" id="WP_085404899.1">
    <property type="nucleotide sequence ID" value="NZ_NAFL01000283.1"/>
</dbReference>
<feature type="region of interest" description="Disordered" evidence="1">
    <location>
        <begin position="32"/>
        <end position="66"/>
    </location>
</feature>
<reference evidence="2 3" key="1">
    <citation type="submission" date="2017-03" db="EMBL/GenBank/DDBJ databases">
        <title>Whole genome sequences of fourteen strains of Bradyrhizobium canariense and one strain of Bradyrhizobium japonicum isolated from Lupinus (Papilionoideae: Genisteae) species in Algeria.</title>
        <authorList>
            <person name="Crovadore J."/>
            <person name="Chekireb D."/>
            <person name="Brachmann A."/>
            <person name="Chablais R."/>
            <person name="Cochard B."/>
            <person name="Lefort F."/>
        </authorList>
    </citation>
    <scope>NUCLEOTIDE SEQUENCE [LARGE SCALE GENOMIC DNA]</scope>
    <source>
        <strain evidence="2 3">UBMA197</strain>
    </source>
</reference>
<dbReference type="Proteomes" id="UP000193335">
    <property type="component" value="Unassembled WGS sequence"/>
</dbReference>
<dbReference type="AlphaFoldDB" id="A0A1Y2JAH9"/>
<proteinExistence type="predicted"/>
<organism evidence="2 3">
    <name type="scientific">Bradyrhizobium japonicum</name>
    <dbReference type="NCBI Taxonomy" id="375"/>
    <lineage>
        <taxon>Bacteria</taxon>
        <taxon>Pseudomonadati</taxon>
        <taxon>Pseudomonadota</taxon>
        <taxon>Alphaproteobacteria</taxon>
        <taxon>Hyphomicrobiales</taxon>
        <taxon>Nitrobacteraceae</taxon>
        <taxon>Bradyrhizobium</taxon>
    </lineage>
</organism>
<feature type="compositionally biased region" description="Low complexity" evidence="1">
    <location>
        <begin position="57"/>
        <end position="66"/>
    </location>
</feature>
<dbReference type="NCBIfam" id="NF041267">
    <property type="entry name" value="relax_RlxS"/>
    <property type="match status" value="1"/>
</dbReference>
<protein>
    <submittedName>
        <fullName evidence="2">Conjugal transfer protein TraI</fullName>
    </submittedName>
</protein>
<evidence type="ECO:0000313" key="2">
    <source>
        <dbReference type="EMBL" id="OSJ24050.1"/>
    </source>
</evidence>
<evidence type="ECO:0000256" key="1">
    <source>
        <dbReference type="SAM" id="MobiDB-lite"/>
    </source>
</evidence>
<accession>A0A1Y2JAH9</accession>
<dbReference type="InterPro" id="IPR021795">
    <property type="entry name" value="DUF3363"/>
</dbReference>
<evidence type="ECO:0000313" key="3">
    <source>
        <dbReference type="Proteomes" id="UP000193335"/>
    </source>
</evidence>
<gene>
    <name evidence="2" type="ORF">BSZ19_43110</name>
</gene>
<dbReference type="Pfam" id="PF11843">
    <property type="entry name" value="DUF3363"/>
    <property type="match status" value="1"/>
</dbReference>
<dbReference type="EMBL" id="NAFL01000283">
    <property type="protein sequence ID" value="OSJ24050.1"/>
    <property type="molecule type" value="Genomic_DNA"/>
</dbReference>
<feature type="compositionally biased region" description="Polar residues" evidence="1">
    <location>
        <begin position="38"/>
        <end position="48"/>
    </location>
</feature>